<dbReference type="SUPFAM" id="SSF101936">
    <property type="entry name" value="DNA-binding pseudobarrel domain"/>
    <property type="match status" value="1"/>
</dbReference>
<evidence type="ECO:0000259" key="12">
    <source>
        <dbReference type="PROSITE" id="PS51050"/>
    </source>
</evidence>
<keyword evidence="8" id="KW-0539">Nucleus</keyword>
<dbReference type="PROSITE" id="PS50863">
    <property type="entry name" value="B3"/>
    <property type="match status" value="1"/>
</dbReference>
<feature type="compositionally biased region" description="Basic and acidic residues" evidence="9">
    <location>
        <begin position="1178"/>
        <end position="1191"/>
    </location>
</feature>
<dbReference type="Gene3D" id="3.30.40.100">
    <property type="match status" value="1"/>
</dbReference>
<dbReference type="InterPro" id="IPR001206">
    <property type="entry name" value="Diacylglycerol_kinase_cat_dom"/>
</dbReference>
<dbReference type="PROSITE" id="PS50146">
    <property type="entry name" value="DAGK"/>
    <property type="match status" value="1"/>
</dbReference>
<dbReference type="InterPro" id="IPR017438">
    <property type="entry name" value="ATP-NAD_kinase_N"/>
</dbReference>
<keyword evidence="7" id="KW-0804">Transcription</keyword>
<comment type="caution">
    <text evidence="13">The sequence shown here is derived from an EMBL/GenBank/DDBJ whole genome shotgun (WGS) entry which is preliminary data.</text>
</comment>
<dbReference type="InterPro" id="IPR015300">
    <property type="entry name" value="DNA-bd_pseudobarrel_sf"/>
</dbReference>
<organism evidence="13 14">
    <name type="scientific">Penstemon davidsonii</name>
    <dbReference type="NCBI Taxonomy" id="160366"/>
    <lineage>
        <taxon>Eukaryota</taxon>
        <taxon>Viridiplantae</taxon>
        <taxon>Streptophyta</taxon>
        <taxon>Embryophyta</taxon>
        <taxon>Tracheophyta</taxon>
        <taxon>Spermatophyta</taxon>
        <taxon>Magnoliopsida</taxon>
        <taxon>eudicotyledons</taxon>
        <taxon>Gunneridae</taxon>
        <taxon>Pentapetalae</taxon>
        <taxon>asterids</taxon>
        <taxon>lamiids</taxon>
        <taxon>Lamiales</taxon>
        <taxon>Plantaginaceae</taxon>
        <taxon>Cheloneae</taxon>
        <taxon>Penstemon</taxon>
    </lineage>
</organism>
<dbReference type="Gene3D" id="2.60.200.40">
    <property type="match status" value="1"/>
</dbReference>
<dbReference type="SMART" id="SM00046">
    <property type="entry name" value="DAGKc"/>
    <property type="match status" value="1"/>
</dbReference>
<evidence type="ECO:0000313" key="13">
    <source>
        <dbReference type="EMBL" id="KAK4491682.1"/>
    </source>
</evidence>
<feature type="domain" description="DAGKc" evidence="10">
    <location>
        <begin position="103"/>
        <end position="245"/>
    </location>
</feature>
<evidence type="ECO:0000256" key="5">
    <source>
        <dbReference type="ARBA" id="ARBA00023015"/>
    </source>
</evidence>
<dbReference type="Pfam" id="PF00781">
    <property type="entry name" value="DAGK_cat"/>
    <property type="match status" value="1"/>
</dbReference>
<feature type="domain" description="TF-B3" evidence="11">
    <location>
        <begin position="742"/>
        <end position="843"/>
    </location>
</feature>
<evidence type="ECO:0000256" key="6">
    <source>
        <dbReference type="ARBA" id="ARBA00023125"/>
    </source>
</evidence>
<evidence type="ECO:0000256" key="1">
    <source>
        <dbReference type="ARBA" id="ARBA00004123"/>
    </source>
</evidence>
<dbReference type="PANTHER" id="PTHR46245">
    <property type="entry name" value="B3 DOMAIN-CONTAINING PROTEIN OS07G0563300"/>
    <property type="match status" value="1"/>
</dbReference>
<keyword evidence="3" id="KW-0863">Zinc-finger</keyword>
<evidence type="ECO:0000313" key="14">
    <source>
        <dbReference type="Proteomes" id="UP001291926"/>
    </source>
</evidence>
<evidence type="ECO:0000256" key="9">
    <source>
        <dbReference type="SAM" id="MobiDB-lite"/>
    </source>
</evidence>
<protein>
    <recommendedName>
        <fullName evidence="15">DAGKc domain-containing protein</fullName>
    </recommendedName>
</protein>
<dbReference type="Proteomes" id="UP001291926">
    <property type="component" value="Unassembled WGS sequence"/>
</dbReference>
<dbReference type="Gene3D" id="2.40.330.10">
    <property type="entry name" value="DNA-binding pseudobarrel domain"/>
    <property type="match status" value="1"/>
</dbReference>
<sequence length="1244" mass="138138">MEAGEPILSDRVRISGTVTTATLSDGGQLRWSNRRLDVEKEVLGFSVEGLKLKIKAFVEGRDEICCFPGKQTHIRKTFILEFLSDTSLRLWTHKLQEYLDSLGRPKRLFIFVNPYGGKKSASGIFVNDVKPLLDDANVAYSVQETKYQLYAKEVVKSLDLVSYDGIVCVSGDGVLVEVLNGLLIREDWQNAIKIPLGVVPAGTGNGMAKSLLDSVGEACAASNATLAVIRGHKRSLDVATLTQGDTRFFSVLMLAWGLVADIDIESEKYRWMGSARLDFYGVQRIFGLRKYNGNILFVPASGYESYGEPLDLENRIIVEGESETKFKEGPVTTQQYGYKGPEVDLKSLNWRKIDGPFVSIWLHNVPWGGEDTMAAPNAEFSDGCLDLIMIRDIPKLSLLKMMTGLSDGSHVKSPYVSYLKVKAFILQPGPRNDDQGKGGIIDVDGEGFVNVMSSSSTTKVCFNSNCKEVTEKWRRGWSCRSGDYAHLCDRCAAAYEEGKFCETFHLKASGWRCCESCGKTPNPAWPPPSHFLPSQPERMKDLSVKSWSAIAGSGPVPWRQAPNLFNGSNLQSQVHPRVPFEIGVSGGNDRFHFCGRLSTASPEMKQESSYERLVNEKLRHGPFERISSFETLQNGNAGVNRKEHLHPSVDDFRQIFRKKDSSSSNLSLVTASSSKAETDDTQLSSVLSHSGTVSTIVGNHVCWHDGIDSSGEAQIHNGKTRGDGRGRNQLLPRSKSVITPLFEKMLSASDAGRIGRLVLPKKCAEAYFPPIAHPEGLPLKVQDVKGKEWLFQYRFWPNNNSRMYVLEGITPCIQAMQLQAGDVVTFSRLEPEGKLVMGGRKASVVPTSAQGDTAKGRDASILRDEVTRSRFGDVMATDHHMKCKSAQSIPPINKAAKADTKRTWSEIDKPGAIAKKILEANPVIHSKRKKSSLGAKSKRKKIEDENMIELKLTWNEAQRLMRPLGKTVPSVFVVEGCEFEEFEEAGPVIGRPTIQGIDHLGEKIQWVQCEDCFKWRKVPADALLPWNWICSENIWDLDRSLCSVAEELATEQLKDMLFPINKVSSNKEIITEQDSNTFVALEALDALANLAIQGEGDEDPVASSETKTKHPRHKIGCACIVCLQPPSGKNLNHKQSCECVVCSSLRRRFRTSMERREKKQLEKELESTSQNLQWKQLPEKVPDIDELDGGKFSDSPLKGQVIDLNIQPDREEESSPTSDSGRLLSAAEGFFRQQTTLDSNGKTD</sequence>
<dbReference type="Pfam" id="PF19279">
    <property type="entry name" value="YegS_C"/>
    <property type="match status" value="1"/>
</dbReference>
<evidence type="ECO:0000259" key="10">
    <source>
        <dbReference type="PROSITE" id="PS50146"/>
    </source>
</evidence>
<evidence type="ECO:0000256" key="2">
    <source>
        <dbReference type="ARBA" id="ARBA00022723"/>
    </source>
</evidence>
<feature type="domain" description="CW-type" evidence="12">
    <location>
        <begin position="1000"/>
        <end position="1050"/>
    </location>
</feature>
<dbReference type="EMBL" id="JAYDYQ010001087">
    <property type="protein sequence ID" value="KAK4491682.1"/>
    <property type="molecule type" value="Genomic_DNA"/>
</dbReference>
<evidence type="ECO:0000256" key="3">
    <source>
        <dbReference type="ARBA" id="ARBA00022771"/>
    </source>
</evidence>
<evidence type="ECO:0008006" key="15">
    <source>
        <dbReference type="Google" id="ProtNLM"/>
    </source>
</evidence>
<name>A0ABR0DR28_9LAMI</name>
<proteinExistence type="predicted"/>
<evidence type="ECO:0000256" key="4">
    <source>
        <dbReference type="ARBA" id="ARBA00022833"/>
    </source>
</evidence>
<dbReference type="InterPro" id="IPR011124">
    <property type="entry name" value="Znf_CW"/>
</dbReference>
<keyword evidence="4" id="KW-0862">Zinc</keyword>
<dbReference type="SMART" id="SM01019">
    <property type="entry name" value="B3"/>
    <property type="match status" value="1"/>
</dbReference>
<evidence type="ECO:0000256" key="8">
    <source>
        <dbReference type="ARBA" id="ARBA00023242"/>
    </source>
</evidence>
<dbReference type="Gene3D" id="3.40.50.10330">
    <property type="entry name" value="Probable inorganic polyphosphate/atp-NAD kinase, domain 1"/>
    <property type="match status" value="1"/>
</dbReference>
<evidence type="ECO:0000256" key="7">
    <source>
        <dbReference type="ARBA" id="ARBA00023163"/>
    </source>
</evidence>
<evidence type="ECO:0000259" key="11">
    <source>
        <dbReference type="PROSITE" id="PS50863"/>
    </source>
</evidence>
<keyword evidence="6" id="KW-0238">DNA-binding</keyword>
<keyword evidence="14" id="KW-1185">Reference proteome</keyword>
<keyword evidence="5" id="KW-0805">Transcription regulation</keyword>
<dbReference type="InterPro" id="IPR045540">
    <property type="entry name" value="YegS/DAGK_C"/>
</dbReference>
<dbReference type="Pfam" id="PF02362">
    <property type="entry name" value="B3"/>
    <property type="match status" value="1"/>
</dbReference>
<reference evidence="13 14" key="1">
    <citation type="journal article" date="2023" name="bioRxiv">
        <title>Genome report: Whole genome sequence and annotation of Penstemon davidsonii.</title>
        <authorList>
            <person name="Ostevik K.L."/>
            <person name="Alabady M."/>
            <person name="Zhang M."/>
            <person name="Rausher M.D."/>
        </authorList>
    </citation>
    <scope>NUCLEOTIDE SEQUENCE [LARGE SCALE GENOMIC DNA]</scope>
    <source>
        <strain evidence="13">DNT005</strain>
        <tissue evidence="13">Whole leaf</tissue>
    </source>
</reference>
<dbReference type="InterPro" id="IPR016064">
    <property type="entry name" value="NAD/diacylglycerol_kinase_sf"/>
</dbReference>
<dbReference type="CDD" id="cd10017">
    <property type="entry name" value="B3_DNA"/>
    <property type="match status" value="1"/>
</dbReference>
<gene>
    <name evidence="13" type="ORF">RD792_002448</name>
</gene>
<comment type="subcellular location">
    <subcellularLocation>
        <location evidence="1">Nucleus</location>
    </subcellularLocation>
</comment>
<accession>A0ABR0DR28</accession>
<dbReference type="PROSITE" id="PS51050">
    <property type="entry name" value="ZF_CW"/>
    <property type="match status" value="1"/>
</dbReference>
<keyword evidence="2" id="KW-0479">Metal-binding</keyword>
<feature type="compositionally biased region" description="Polar residues" evidence="9">
    <location>
        <begin position="1232"/>
        <end position="1244"/>
    </location>
</feature>
<dbReference type="Pfam" id="PF07496">
    <property type="entry name" value="zf-CW"/>
    <property type="match status" value="1"/>
</dbReference>
<dbReference type="PANTHER" id="PTHR46245:SF10">
    <property type="entry name" value="B3 DOMAIN-CONTAINING TRANSCRIPTION FACTOR VAL3"/>
    <property type="match status" value="1"/>
</dbReference>
<dbReference type="InterPro" id="IPR003340">
    <property type="entry name" value="B3_DNA-bd"/>
</dbReference>
<dbReference type="SUPFAM" id="SSF111331">
    <property type="entry name" value="NAD kinase/diacylglycerol kinase-like"/>
    <property type="match status" value="1"/>
</dbReference>
<feature type="region of interest" description="Disordered" evidence="9">
    <location>
        <begin position="1178"/>
        <end position="1244"/>
    </location>
</feature>